<evidence type="ECO:0000259" key="3">
    <source>
        <dbReference type="PROSITE" id="PS50181"/>
    </source>
</evidence>
<proteinExistence type="inferred from homology"/>
<dbReference type="GO" id="GO:0006412">
    <property type="term" value="P:translation"/>
    <property type="evidence" value="ECO:0007669"/>
    <property type="project" value="UniProtKB-UniRule"/>
</dbReference>
<feature type="binding site" evidence="2">
    <location>
        <position position="137"/>
    </location>
    <ligand>
        <name>Fe cation</name>
        <dbReference type="ChEBI" id="CHEBI:24875"/>
    </ligand>
</feature>
<evidence type="ECO:0000313" key="4">
    <source>
        <dbReference type="EMBL" id="KKR41237.1"/>
    </source>
</evidence>
<keyword evidence="2" id="KW-0648">Protein biosynthesis</keyword>
<comment type="function">
    <text evidence="2">Removes the formyl group from the N-terminal Met of newly synthesized proteins. Requires at least a dipeptide for an efficient rate of reaction. N-terminal L-methionine is a prerequisite for activity but the enzyme has broad specificity at other positions.</text>
</comment>
<organism evidence="4 5">
    <name type="scientific">Candidatus Yanofskybacteria bacterium GW2011_GWE2_40_11</name>
    <dbReference type="NCBI Taxonomy" id="1619033"/>
    <lineage>
        <taxon>Bacteria</taxon>
        <taxon>Candidatus Yanofskyibacteriota</taxon>
    </lineage>
</organism>
<dbReference type="PRINTS" id="PR01576">
    <property type="entry name" value="PDEFORMYLASE"/>
</dbReference>
<sequence length="151" mass="17285">MAEITKIPEKILRKILEKIDPEDIKNGAYTTLISDMKVSMLKNEGVGLAANQIGKDLAIFVIAPYLAKEHDVPEVYFNPEITEYSKELDELEEGCLSIPKYFAPIKRSKKVMIKFVDEQGKKQKIKARGFLARVYQHETDHLHGLVIKDRK</sequence>
<keyword evidence="2" id="KW-0479">Metal-binding</keyword>
<dbReference type="NCBIfam" id="TIGR00079">
    <property type="entry name" value="pept_deformyl"/>
    <property type="match status" value="1"/>
</dbReference>
<dbReference type="GO" id="GO:0042586">
    <property type="term" value="F:peptide deformylase activity"/>
    <property type="evidence" value="ECO:0007669"/>
    <property type="project" value="UniProtKB-UniRule"/>
</dbReference>
<dbReference type="PROSITE" id="PS50181">
    <property type="entry name" value="FBOX"/>
    <property type="match status" value="1"/>
</dbReference>
<dbReference type="PATRIC" id="fig|1619033.3.peg.144"/>
<name>A0A0G0TTM4_9BACT</name>
<dbReference type="InterPro" id="IPR036821">
    <property type="entry name" value="Peptide_deformylase_sf"/>
</dbReference>
<feature type="binding site" evidence="2">
    <location>
        <position position="141"/>
    </location>
    <ligand>
        <name>Fe cation</name>
        <dbReference type="ChEBI" id="CHEBI:24875"/>
    </ligand>
</feature>
<comment type="caution">
    <text evidence="4">The sequence shown here is derived from an EMBL/GenBank/DDBJ whole genome shotgun (WGS) entry which is preliminary data.</text>
</comment>
<dbReference type="Pfam" id="PF01327">
    <property type="entry name" value="Pep_deformylase"/>
    <property type="match status" value="1"/>
</dbReference>
<comment type="similarity">
    <text evidence="1 2">Belongs to the polypeptide deformylase family.</text>
</comment>
<dbReference type="PANTHER" id="PTHR10458">
    <property type="entry name" value="PEPTIDE DEFORMYLASE"/>
    <property type="match status" value="1"/>
</dbReference>
<gene>
    <name evidence="2" type="primary">def</name>
    <name evidence="4" type="ORF">UT75_C0001G0141</name>
</gene>
<keyword evidence="2" id="KW-0408">Iron</keyword>
<dbReference type="GO" id="GO:0046872">
    <property type="term" value="F:metal ion binding"/>
    <property type="evidence" value="ECO:0007669"/>
    <property type="project" value="UniProtKB-KW"/>
</dbReference>
<protein>
    <recommendedName>
        <fullName evidence="2">Peptide deformylase</fullName>
        <shortName evidence="2">PDF</shortName>
        <ecNumber evidence="2">3.5.1.88</ecNumber>
    </recommendedName>
    <alternativeName>
        <fullName evidence="2">Polypeptide deformylase</fullName>
    </alternativeName>
</protein>
<feature type="domain" description="F-box" evidence="3">
    <location>
        <begin position="1"/>
        <end position="24"/>
    </location>
</feature>
<dbReference type="EC" id="3.5.1.88" evidence="2"/>
<dbReference type="EMBL" id="LBXZ01000001">
    <property type="protein sequence ID" value="KKR41237.1"/>
    <property type="molecule type" value="Genomic_DNA"/>
</dbReference>
<comment type="catalytic activity">
    <reaction evidence="2">
        <text>N-terminal N-formyl-L-methionyl-[peptide] + H2O = N-terminal L-methionyl-[peptide] + formate</text>
        <dbReference type="Rhea" id="RHEA:24420"/>
        <dbReference type="Rhea" id="RHEA-COMP:10639"/>
        <dbReference type="Rhea" id="RHEA-COMP:10640"/>
        <dbReference type="ChEBI" id="CHEBI:15377"/>
        <dbReference type="ChEBI" id="CHEBI:15740"/>
        <dbReference type="ChEBI" id="CHEBI:49298"/>
        <dbReference type="ChEBI" id="CHEBI:64731"/>
        <dbReference type="EC" id="3.5.1.88"/>
    </reaction>
</comment>
<dbReference type="InterPro" id="IPR023635">
    <property type="entry name" value="Peptide_deformylase"/>
</dbReference>
<dbReference type="HAMAP" id="MF_00163">
    <property type="entry name" value="Pep_deformylase"/>
    <property type="match status" value="1"/>
</dbReference>
<dbReference type="Proteomes" id="UP000034072">
    <property type="component" value="Unassembled WGS sequence"/>
</dbReference>
<evidence type="ECO:0000256" key="1">
    <source>
        <dbReference type="ARBA" id="ARBA00010759"/>
    </source>
</evidence>
<evidence type="ECO:0000313" key="5">
    <source>
        <dbReference type="Proteomes" id="UP000034072"/>
    </source>
</evidence>
<evidence type="ECO:0000256" key="2">
    <source>
        <dbReference type="HAMAP-Rule" id="MF_00163"/>
    </source>
</evidence>
<dbReference type="SUPFAM" id="SSF56420">
    <property type="entry name" value="Peptide deformylase"/>
    <property type="match status" value="1"/>
</dbReference>
<dbReference type="CDD" id="cd00487">
    <property type="entry name" value="Pep_deformylase"/>
    <property type="match status" value="1"/>
</dbReference>
<feature type="binding site" evidence="2">
    <location>
        <position position="95"/>
    </location>
    <ligand>
        <name>Fe cation</name>
        <dbReference type="ChEBI" id="CHEBI:24875"/>
    </ligand>
</feature>
<dbReference type="PANTHER" id="PTHR10458:SF22">
    <property type="entry name" value="PEPTIDE DEFORMYLASE"/>
    <property type="match status" value="1"/>
</dbReference>
<dbReference type="NCBIfam" id="NF001159">
    <property type="entry name" value="PRK00150.1-3"/>
    <property type="match status" value="1"/>
</dbReference>
<dbReference type="PIRSF" id="PIRSF004749">
    <property type="entry name" value="Pep_def"/>
    <property type="match status" value="1"/>
</dbReference>
<dbReference type="Gene3D" id="3.90.45.10">
    <property type="entry name" value="Peptide deformylase"/>
    <property type="match status" value="1"/>
</dbReference>
<keyword evidence="2" id="KW-0378">Hydrolase</keyword>
<reference evidence="4 5" key="1">
    <citation type="journal article" date="2015" name="Nature">
        <title>rRNA introns, odd ribosomes, and small enigmatic genomes across a large radiation of phyla.</title>
        <authorList>
            <person name="Brown C.T."/>
            <person name="Hug L.A."/>
            <person name="Thomas B.C."/>
            <person name="Sharon I."/>
            <person name="Castelle C.J."/>
            <person name="Singh A."/>
            <person name="Wilkins M.J."/>
            <person name="Williams K.H."/>
            <person name="Banfield J.F."/>
        </authorList>
    </citation>
    <scope>NUCLEOTIDE SEQUENCE [LARGE SCALE GENOMIC DNA]</scope>
</reference>
<accession>A0A0G0TTM4</accession>
<dbReference type="AlphaFoldDB" id="A0A0G0TTM4"/>
<feature type="active site" evidence="2">
    <location>
        <position position="138"/>
    </location>
</feature>
<dbReference type="InterPro" id="IPR001810">
    <property type="entry name" value="F-box_dom"/>
</dbReference>
<comment type="cofactor">
    <cofactor evidence="2">
        <name>Fe(2+)</name>
        <dbReference type="ChEBI" id="CHEBI:29033"/>
    </cofactor>
    <text evidence="2">Binds 1 Fe(2+) ion.</text>
</comment>